<gene>
    <name evidence="1" type="ORF">SAMN04488053_105174</name>
</gene>
<dbReference type="Proteomes" id="UP000198778">
    <property type="component" value="Unassembled WGS sequence"/>
</dbReference>
<reference evidence="2" key="1">
    <citation type="submission" date="2016-10" db="EMBL/GenBank/DDBJ databases">
        <authorList>
            <person name="Varghese N."/>
            <person name="Submissions S."/>
        </authorList>
    </citation>
    <scope>NUCLEOTIDE SEQUENCE [LARGE SCALE GENOMIC DNA]</scope>
    <source>
        <strain evidence="2">CGMCC 1.10369</strain>
    </source>
</reference>
<dbReference type="STRING" id="745820.SAMN04488053_105174"/>
<dbReference type="RefSeq" id="WP_175444249.1">
    <property type="nucleotide sequence ID" value="NZ_FNIL01000005.1"/>
</dbReference>
<accession>A0A1H0G0J7</accession>
<keyword evidence="1" id="KW-0808">Transferase</keyword>
<dbReference type="Pfam" id="PF14907">
    <property type="entry name" value="NTP_transf_5"/>
    <property type="match status" value="1"/>
</dbReference>
<dbReference type="EMBL" id="FNIL01000005">
    <property type="protein sequence ID" value="SDO00269.1"/>
    <property type="molecule type" value="Genomic_DNA"/>
</dbReference>
<organism evidence="1 2">
    <name type="scientific">Alkalicoccus daliensis</name>
    <dbReference type="NCBI Taxonomy" id="745820"/>
    <lineage>
        <taxon>Bacteria</taxon>
        <taxon>Bacillati</taxon>
        <taxon>Bacillota</taxon>
        <taxon>Bacilli</taxon>
        <taxon>Bacillales</taxon>
        <taxon>Bacillaceae</taxon>
        <taxon>Alkalicoccus</taxon>
    </lineage>
</organism>
<keyword evidence="2" id="KW-1185">Reference proteome</keyword>
<dbReference type="InterPro" id="IPR039498">
    <property type="entry name" value="NTP_transf_5"/>
</dbReference>
<dbReference type="Gene3D" id="3.30.460.40">
    <property type="match status" value="1"/>
</dbReference>
<proteinExistence type="predicted"/>
<dbReference type="GO" id="GO:0016740">
    <property type="term" value="F:transferase activity"/>
    <property type="evidence" value="ECO:0007669"/>
    <property type="project" value="UniProtKB-KW"/>
</dbReference>
<dbReference type="AlphaFoldDB" id="A0A1H0G0J7"/>
<evidence type="ECO:0000313" key="2">
    <source>
        <dbReference type="Proteomes" id="UP000198778"/>
    </source>
</evidence>
<sequence length="380" mass="45009">MKEWQTSGKLPEEMIGILRMLNREPVHWKKINIDNVMDFAGHHRLFPQLHRSTEHLEPPEQWKQSIQKHVMQHTLITLQLAGETARAADFFRTNNQRLLVLKGPALAQFLYGDVSARMSSDLDMLVPLEELENAALLLQQLGYKERPYFSKKLPDWKWRHHHLTFYHQDSGVHVELHWRMHPGPGREAGFEKLWKERRYVDFGQSNIPVMGTEHLFAFLAVHGARHGWSRLRWLCDMNELLKQDIHWAKLEEILGDQKLIAGTALALCQQLFHRQLPEETASWMQSEKVMKITENTMFYLSRKVELHAEVVPEYVSKYHRKYLFSLLSVRRKLLFVSSFLYPYPEDVAILKMPKSLYFLYIPIRPLLWIWRKTKKTAVTQ</sequence>
<protein>
    <submittedName>
        <fullName evidence="1">Uncharacterized nucleotidyltransferase</fullName>
    </submittedName>
</protein>
<evidence type="ECO:0000313" key="1">
    <source>
        <dbReference type="EMBL" id="SDO00269.1"/>
    </source>
</evidence>
<name>A0A1H0G0J7_9BACI</name>